<dbReference type="RefSeq" id="XP_026674992.1">
    <property type="nucleotide sequence ID" value="XM_026819191.1"/>
</dbReference>
<sequence length="152" mass="17193">MQCEFSRGRGTGVAEAIGNWGFCSRIGKCGNELSRIRCLFNKMDCLRCTKPMPCVKYNPRYDPEAWDTIPSPDECKPLWNFPMRRPLIVYNSTADIIKTSNLTEIGSDLYYPIPGRSYALQGTDKFYRCDACCSPPCLPLCMTPCPPKSCCY</sequence>
<keyword evidence="1" id="KW-1185">Reference proteome</keyword>
<dbReference type="GeneID" id="108631794"/>
<protein>
    <submittedName>
        <fullName evidence="2">Uncharacterized protein LOC108631794</fullName>
    </submittedName>
</protein>
<organism evidence="1 2">
    <name type="scientific">Ceratina calcarata</name>
    <dbReference type="NCBI Taxonomy" id="156304"/>
    <lineage>
        <taxon>Eukaryota</taxon>
        <taxon>Metazoa</taxon>
        <taxon>Ecdysozoa</taxon>
        <taxon>Arthropoda</taxon>
        <taxon>Hexapoda</taxon>
        <taxon>Insecta</taxon>
        <taxon>Pterygota</taxon>
        <taxon>Neoptera</taxon>
        <taxon>Endopterygota</taxon>
        <taxon>Hymenoptera</taxon>
        <taxon>Apocrita</taxon>
        <taxon>Aculeata</taxon>
        <taxon>Apoidea</taxon>
        <taxon>Anthophila</taxon>
        <taxon>Apidae</taxon>
        <taxon>Ceratina</taxon>
        <taxon>Zadontomerus</taxon>
    </lineage>
</organism>
<proteinExistence type="predicted"/>
<dbReference type="KEGG" id="ccal:108631794"/>
<dbReference type="AlphaFoldDB" id="A0AAJ7SD73"/>
<name>A0AAJ7SD73_9HYME</name>
<reference evidence="2" key="1">
    <citation type="submission" date="2025-08" db="UniProtKB">
        <authorList>
            <consortium name="RefSeq"/>
        </authorList>
    </citation>
    <scope>IDENTIFICATION</scope>
    <source>
        <tissue evidence="2">Whole body</tissue>
    </source>
</reference>
<evidence type="ECO:0000313" key="2">
    <source>
        <dbReference type="RefSeq" id="XP_026674992.1"/>
    </source>
</evidence>
<dbReference type="Proteomes" id="UP000694925">
    <property type="component" value="Unplaced"/>
</dbReference>
<accession>A0AAJ7SD73</accession>
<evidence type="ECO:0000313" key="1">
    <source>
        <dbReference type="Proteomes" id="UP000694925"/>
    </source>
</evidence>
<gene>
    <name evidence="2" type="primary">LOC108631794</name>
</gene>